<organism evidence="8 9">
    <name type="scientific">Kinneretia aquatilis</name>
    <dbReference type="NCBI Taxonomy" id="2070761"/>
    <lineage>
        <taxon>Bacteria</taxon>
        <taxon>Pseudomonadati</taxon>
        <taxon>Pseudomonadota</taxon>
        <taxon>Betaproteobacteria</taxon>
        <taxon>Burkholderiales</taxon>
        <taxon>Sphaerotilaceae</taxon>
        <taxon>Roseateles</taxon>
    </lineage>
</organism>
<evidence type="ECO:0000259" key="6">
    <source>
        <dbReference type="Pfam" id="PF02055"/>
    </source>
</evidence>
<evidence type="ECO:0000256" key="4">
    <source>
        <dbReference type="RuleBase" id="RU361188"/>
    </source>
</evidence>
<name>A0A2N8KT19_9BURK</name>
<dbReference type="PRINTS" id="PR00843">
    <property type="entry name" value="GLHYDRLASE30"/>
</dbReference>
<dbReference type="InterPro" id="IPR017853">
    <property type="entry name" value="GH"/>
</dbReference>
<dbReference type="OrthoDB" id="9806701at2"/>
<accession>A0A2N8KT19</accession>
<proteinExistence type="inferred from homology"/>
<feature type="chain" id="PRO_5014860488" evidence="5">
    <location>
        <begin position="40"/>
        <end position="493"/>
    </location>
</feature>
<dbReference type="PANTHER" id="PTHR11069:SF23">
    <property type="entry name" value="LYSOSOMAL ACID GLUCOSYLCERAMIDASE"/>
    <property type="match status" value="1"/>
</dbReference>
<dbReference type="GO" id="GO:0016020">
    <property type="term" value="C:membrane"/>
    <property type="evidence" value="ECO:0007669"/>
    <property type="project" value="GOC"/>
</dbReference>
<dbReference type="Pfam" id="PF02055">
    <property type="entry name" value="Glyco_hydro_30"/>
    <property type="match status" value="1"/>
</dbReference>
<evidence type="ECO:0000259" key="7">
    <source>
        <dbReference type="Pfam" id="PF17189"/>
    </source>
</evidence>
<dbReference type="SUPFAM" id="SSF51445">
    <property type="entry name" value="(Trans)glycosidases"/>
    <property type="match status" value="1"/>
</dbReference>
<keyword evidence="2 5" id="KW-0732">Signal</keyword>
<dbReference type="AlphaFoldDB" id="A0A2N8KT19"/>
<evidence type="ECO:0000256" key="5">
    <source>
        <dbReference type="SAM" id="SignalP"/>
    </source>
</evidence>
<keyword evidence="4" id="KW-0326">Glycosidase</keyword>
<feature type="signal peptide" evidence="5">
    <location>
        <begin position="1"/>
        <end position="39"/>
    </location>
</feature>
<dbReference type="GO" id="GO:0004348">
    <property type="term" value="F:glucosylceramidase activity"/>
    <property type="evidence" value="ECO:0007669"/>
    <property type="project" value="InterPro"/>
</dbReference>
<dbReference type="Gene3D" id="3.20.20.80">
    <property type="entry name" value="Glycosidases"/>
    <property type="match status" value="1"/>
</dbReference>
<sequence>MSLLFPASSSSSSRPGFVSAVLMLAVCIGAGAGAGVAQAAPDAGSVSSWQTRADRSRLLAREPDRRFKPGQKALPLHIEVDSSQRFQTMEGFGASLTDASVWLMQQRMSETQRKALLEELFGRGPGGIGFDLTRLTIGASDFSRSHYSYLDLPPGQTDMALKAFSIEAARAELLPVVKSALAINPRLQVMASPWSAPGWMKQTDSLIKGRLKPEMYGVFSEYLVRYVDAFAAEGVPIFALTVQNEPHFEPPDYPGMRVDPAERAALVGLHLGPLLAQRGLKTQLIDWDHNWDELKSPLAVLADPVARRYVAGVGWHCYAGDVQAQTVVHEAHPDKDTWFTECSGGEWAPEWHKTLPWMMSNLVIGSTRGWAKGVLMWNMALDENHGPHLGGCKDCRGVVTIDSKTGEVTRNIEYYALAHASKFVRRGAQRIASPTQLGGLETVAFRNADDGSIALIVSNGEAQSRRFTVGQGARRLAYTLPKHSVVTFTWAGQ</sequence>
<dbReference type="InterPro" id="IPR013780">
    <property type="entry name" value="Glyco_hydro_b"/>
</dbReference>
<dbReference type="InterPro" id="IPR001139">
    <property type="entry name" value="Glyco_hydro_30"/>
</dbReference>
<dbReference type="RefSeq" id="WP_102770376.1">
    <property type="nucleotide sequence ID" value="NZ_POSP01000004.1"/>
</dbReference>
<evidence type="ECO:0000313" key="8">
    <source>
        <dbReference type="EMBL" id="PND36605.1"/>
    </source>
</evidence>
<evidence type="ECO:0000256" key="2">
    <source>
        <dbReference type="ARBA" id="ARBA00022729"/>
    </source>
</evidence>
<feature type="domain" description="Glycosyl hydrolase family 30 TIM-barrel" evidence="6">
    <location>
        <begin position="90"/>
        <end position="424"/>
    </location>
</feature>
<dbReference type="EMBL" id="POSP01000004">
    <property type="protein sequence ID" value="PND36605.1"/>
    <property type="molecule type" value="Genomic_DNA"/>
</dbReference>
<evidence type="ECO:0000256" key="3">
    <source>
        <dbReference type="ARBA" id="ARBA00022801"/>
    </source>
</evidence>
<dbReference type="InterPro" id="IPR033453">
    <property type="entry name" value="Glyco_hydro_30_TIM-barrel"/>
</dbReference>
<dbReference type="InterPro" id="IPR033452">
    <property type="entry name" value="GH30_C"/>
</dbReference>
<dbReference type="Gene3D" id="2.60.40.1180">
    <property type="entry name" value="Golgi alpha-mannosidase II"/>
    <property type="match status" value="1"/>
</dbReference>
<dbReference type="Pfam" id="PF17189">
    <property type="entry name" value="Glyco_hydro_30C"/>
    <property type="match status" value="1"/>
</dbReference>
<protein>
    <submittedName>
        <fullName evidence="8">Glycosyl hydrolase</fullName>
    </submittedName>
</protein>
<comment type="similarity">
    <text evidence="1 4">Belongs to the glycosyl hydrolase 30 family.</text>
</comment>
<comment type="caution">
    <text evidence="8">The sequence shown here is derived from an EMBL/GenBank/DDBJ whole genome shotgun (WGS) entry which is preliminary data.</text>
</comment>
<dbReference type="Proteomes" id="UP000235916">
    <property type="component" value="Unassembled WGS sequence"/>
</dbReference>
<keyword evidence="3 4" id="KW-0378">Hydrolase</keyword>
<feature type="domain" description="Glycosyl hydrolase family 30 beta sandwich" evidence="7">
    <location>
        <begin position="427"/>
        <end position="488"/>
    </location>
</feature>
<dbReference type="GO" id="GO:0006680">
    <property type="term" value="P:glucosylceramide catabolic process"/>
    <property type="evidence" value="ECO:0007669"/>
    <property type="project" value="TreeGrafter"/>
</dbReference>
<keyword evidence="9" id="KW-1185">Reference proteome</keyword>
<dbReference type="PANTHER" id="PTHR11069">
    <property type="entry name" value="GLUCOSYLCERAMIDASE"/>
    <property type="match status" value="1"/>
</dbReference>
<gene>
    <name evidence="8" type="ORF">C1O66_23350</name>
</gene>
<evidence type="ECO:0000313" key="9">
    <source>
        <dbReference type="Proteomes" id="UP000235916"/>
    </source>
</evidence>
<reference evidence="8 9" key="1">
    <citation type="submission" date="2018-01" db="EMBL/GenBank/DDBJ databases">
        <title>Draft genome sequence of Paucibacter aquatile CR182 isolated from freshwater of the Nakdong River.</title>
        <authorList>
            <person name="Choi A."/>
            <person name="Chung E.J."/>
        </authorList>
    </citation>
    <scope>NUCLEOTIDE SEQUENCE [LARGE SCALE GENOMIC DNA]</scope>
    <source>
        <strain evidence="8 9">CR182</strain>
    </source>
</reference>
<evidence type="ECO:0000256" key="1">
    <source>
        <dbReference type="ARBA" id="ARBA00005382"/>
    </source>
</evidence>